<dbReference type="PANTHER" id="PTHR37831">
    <property type="entry name" value="D-RIBOSE PYRANASE"/>
    <property type="match status" value="1"/>
</dbReference>
<organism evidence="6 7">
    <name type="scientific">Botrimarina hoheduenensis</name>
    <dbReference type="NCBI Taxonomy" id="2528000"/>
    <lineage>
        <taxon>Bacteria</taxon>
        <taxon>Pseudomonadati</taxon>
        <taxon>Planctomycetota</taxon>
        <taxon>Planctomycetia</taxon>
        <taxon>Pirellulales</taxon>
        <taxon>Lacipirellulaceae</taxon>
        <taxon>Botrimarina</taxon>
    </lineage>
</organism>
<reference evidence="6 7" key="1">
    <citation type="submission" date="2019-02" db="EMBL/GenBank/DDBJ databases">
        <title>Deep-cultivation of Planctomycetes and their phenomic and genomic characterization uncovers novel biology.</title>
        <authorList>
            <person name="Wiegand S."/>
            <person name="Jogler M."/>
            <person name="Boedeker C."/>
            <person name="Pinto D."/>
            <person name="Vollmers J."/>
            <person name="Rivas-Marin E."/>
            <person name="Kohn T."/>
            <person name="Peeters S.H."/>
            <person name="Heuer A."/>
            <person name="Rast P."/>
            <person name="Oberbeckmann S."/>
            <person name="Bunk B."/>
            <person name="Jeske O."/>
            <person name="Meyerdierks A."/>
            <person name="Storesund J.E."/>
            <person name="Kallscheuer N."/>
            <person name="Luecker S."/>
            <person name="Lage O.M."/>
            <person name="Pohl T."/>
            <person name="Merkel B.J."/>
            <person name="Hornburger P."/>
            <person name="Mueller R.-W."/>
            <person name="Bruemmer F."/>
            <person name="Labrenz M."/>
            <person name="Spormann A.M."/>
            <person name="Op Den Camp H."/>
            <person name="Overmann J."/>
            <person name="Amann R."/>
            <person name="Jetten M.S.M."/>
            <person name="Mascher T."/>
            <person name="Medema M.H."/>
            <person name="Devos D.P."/>
            <person name="Kaster A.-K."/>
            <person name="Ovreas L."/>
            <person name="Rohde M."/>
            <person name="Galperin M.Y."/>
            <person name="Jogler C."/>
        </authorList>
    </citation>
    <scope>NUCLEOTIDE SEQUENCE [LARGE SCALE GENOMIC DNA]</scope>
    <source>
        <strain evidence="6 7">Pla111</strain>
    </source>
</reference>
<keyword evidence="3" id="KW-0963">Cytoplasm</keyword>
<keyword evidence="4 6" id="KW-0413">Isomerase</keyword>
<evidence type="ECO:0000256" key="2">
    <source>
        <dbReference type="ARBA" id="ARBA00012862"/>
    </source>
</evidence>
<keyword evidence="5" id="KW-0119">Carbohydrate metabolism</keyword>
<dbReference type="GO" id="GO:0062193">
    <property type="term" value="F:D-ribose pyranase activity"/>
    <property type="evidence" value="ECO:0007669"/>
    <property type="project" value="UniProtKB-EC"/>
</dbReference>
<comment type="caution">
    <text evidence="6">The sequence shown here is derived from an EMBL/GenBank/DDBJ whole genome shotgun (WGS) entry which is preliminary data.</text>
</comment>
<dbReference type="OrthoDB" id="9805009at2"/>
<dbReference type="Proteomes" id="UP000318995">
    <property type="component" value="Unassembled WGS sequence"/>
</dbReference>
<dbReference type="PANTHER" id="PTHR37831:SF1">
    <property type="entry name" value="D-RIBOSE PYRANASE"/>
    <property type="match status" value="1"/>
</dbReference>
<protein>
    <recommendedName>
        <fullName evidence="2">D-ribose pyranase</fullName>
        <ecNumber evidence="2">5.4.99.62</ecNumber>
    </recommendedName>
</protein>
<evidence type="ECO:0000256" key="4">
    <source>
        <dbReference type="ARBA" id="ARBA00023235"/>
    </source>
</evidence>
<dbReference type="RefSeq" id="WP_146575486.1">
    <property type="nucleotide sequence ID" value="NZ_SJPH01000011.1"/>
</dbReference>
<evidence type="ECO:0000313" key="7">
    <source>
        <dbReference type="Proteomes" id="UP000318995"/>
    </source>
</evidence>
<evidence type="ECO:0000256" key="3">
    <source>
        <dbReference type="ARBA" id="ARBA00022490"/>
    </source>
</evidence>
<dbReference type="InterPro" id="IPR007721">
    <property type="entry name" value="RbsD_FucU"/>
</dbReference>
<dbReference type="InterPro" id="IPR023064">
    <property type="entry name" value="D-ribose_pyranase"/>
</dbReference>
<dbReference type="EMBL" id="SJPH01000011">
    <property type="protein sequence ID" value="TWT40651.1"/>
    <property type="molecule type" value="Genomic_DNA"/>
</dbReference>
<keyword evidence="7" id="KW-1185">Reference proteome</keyword>
<accession>A0A5C5VSB2</accession>
<evidence type="ECO:0000256" key="1">
    <source>
        <dbReference type="ARBA" id="ARBA00000223"/>
    </source>
</evidence>
<evidence type="ECO:0000313" key="6">
    <source>
        <dbReference type="EMBL" id="TWT40651.1"/>
    </source>
</evidence>
<dbReference type="EC" id="5.4.99.62" evidence="2"/>
<dbReference type="Gene3D" id="3.40.1650.10">
    <property type="entry name" value="RbsD-like domain"/>
    <property type="match status" value="1"/>
</dbReference>
<comment type="catalytic activity">
    <reaction evidence="1">
        <text>beta-D-ribopyranose = beta-D-ribofuranose</text>
        <dbReference type="Rhea" id="RHEA:25432"/>
        <dbReference type="ChEBI" id="CHEBI:27476"/>
        <dbReference type="ChEBI" id="CHEBI:47002"/>
        <dbReference type="EC" id="5.4.99.62"/>
    </reaction>
</comment>
<dbReference type="GO" id="GO:0005829">
    <property type="term" value="C:cytosol"/>
    <property type="evidence" value="ECO:0007669"/>
    <property type="project" value="TreeGrafter"/>
</dbReference>
<dbReference type="AlphaFoldDB" id="A0A5C5VSB2"/>
<dbReference type="GO" id="GO:0016872">
    <property type="term" value="F:intramolecular lyase activity"/>
    <property type="evidence" value="ECO:0007669"/>
    <property type="project" value="InterPro"/>
</dbReference>
<dbReference type="GO" id="GO:0019303">
    <property type="term" value="P:D-ribose catabolic process"/>
    <property type="evidence" value="ECO:0007669"/>
    <property type="project" value="TreeGrafter"/>
</dbReference>
<dbReference type="InterPro" id="IPR023750">
    <property type="entry name" value="RbsD-like_sf"/>
</dbReference>
<proteinExistence type="predicted"/>
<sequence>MIRHGILNPAIASLLRRVRHTNTLVIADRGFPSWPGVETIDLSLVDDVPTVLQVLDALRENFVVGPAWMANEFLTANDQPTREAFAAALASTELTHEPHVALKQRVPGAIGLIRTGDTTQYANVVLESA</sequence>
<dbReference type="GO" id="GO:0048029">
    <property type="term" value="F:monosaccharide binding"/>
    <property type="evidence" value="ECO:0007669"/>
    <property type="project" value="InterPro"/>
</dbReference>
<gene>
    <name evidence="6" type="primary">rbsD_2</name>
    <name evidence="6" type="ORF">Pla111_32960</name>
</gene>
<dbReference type="Pfam" id="PF05025">
    <property type="entry name" value="RbsD_FucU"/>
    <property type="match status" value="1"/>
</dbReference>
<name>A0A5C5VSB2_9BACT</name>
<evidence type="ECO:0000256" key="5">
    <source>
        <dbReference type="ARBA" id="ARBA00023277"/>
    </source>
</evidence>
<dbReference type="SUPFAM" id="SSF102546">
    <property type="entry name" value="RbsD-like"/>
    <property type="match status" value="1"/>
</dbReference>